<proteinExistence type="predicted"/>
<dbReference type="SMART" id="SM00194">
    <property type="entry name" value="PTPc"/>
    <property type="match status" value="1"/>
</dbReference>
<evidence type="ECO:0000313" key="5">
    <source>
        <dbReference type="Proteomes" id="UP000011083"/>
    </source>
</evidence>
<dbReference type="InterPro" id="IPR000242">
    <property type="entry name" value="PTP_cat"/>
</dbReference>
<dbReference type="AlphaFoldDB" id="L8H408"/>
<feature type="domain" description="Tyrosine specific protein phosphatases" evidence="3">
    <location>
        <begin position="463"/>
        <end position="536"/>
    </location>
</feature>
<organism evidence="4 5">
    <name type="scientific">Acanthamoeba castellanii (strain ATCC 30010 / Neff)</name>
    <dbReference type="NCBI Taxonomy" id="1257118"/>
    <lineage>
        <taxon>Eukaryota</taxon>
        <taxon>Amoebozoa</taxon>
        <taxon>Discosea</taxon>
        <taxon>Longamoebia</taxon>
        <taxon>Centramoebida</taxon>
        <taxon>Acanthamoebidae</taxon>
        <taxon>Acanthamoeba</taxon>
    </lineage>
</organism>
<feature type="compositionally biased region" description="Basic and acidic residues" evidence="1">
    <location>
        <begin position="89"/>
        <end position="103"/>
    </location>
</feature>
<evidence type="ECO:0000259" key="2">
    <source>
        <dbReference type="PROSITE" id="PS50055"/>
    </source>
</evidence>
<dbReference type="InterPro" id="IPR016130">
    <property type="entry name" value="Tyr_Pase_AS"/>
</dbReference>
<dbReference type="CDD" id="cd00047">
    <property type="entry name" value="PTPc"/>
    <property type="match status" value="1"/>
</dbReference>
<gene>
    <name evidence="4" type="ORF">ACA1_031850</name>
</gene>
<feature type="domain" description="Tyrosine-protein phosphatase" evidence="2">
    <location>
        <begin position="280"/>
        <end position="552"/>
    </location>
</feature>
<dbReference type="GO" id="GO:0004725">
    <property type="term" value="F:protein tyrosine phosphatase activity"/>
    <property type="evidence" value="ECO:0007669"/>
    <property type="project" value="InterPro"/>
</dbReference>
<feature type="compositionally biased region" description="Polar residues" evidence="1">
    <location>
        <begin position="171"/>
        <end position="182"/>
    </location>
</feature>
<accession>L8H408</accession>
<evidence type="ECO:0000313" key="4">
    <source>
        <dbReference type="EMBL" id="ELR19161.1"/>
    </source>
</evidence>
<reference evidence="4 5" key="1">
    <citation type="journal article" date="2013" name="Genome Biol.">
        <title>Genome of Acanthamoeba castellanii highlights extensive lateral gene transfer and early evolution of tyrosine kinase signaling.</title>
        <authorList>
            <person name="Clarke M."/>
            <person name="Lohan A.J."/>
            <person name="Liu B."/>
            <person name="Lagkouvardos I."/>
            <person name="Roy S."/>
            <person name="Zafar N."/>
            <person name="Bertelli C."/>
            <person name="Schilde C."/>
            <person name="Kianianmomeni A."/>
            <person name="Burglin T.R."/>
            <person name="Frech C."/>
            <person name="Turcotte B."/>
            <person name="Kopec K.O."/>
            <person name="Synnott J.M."/>
            <person name="Choo C."/>
            <person name="Paponov I."/>
            <person name="Finkler A."/>
            <person name="Soon Heng Tan C."/>
            <person name="Hutchins A.P."/>
            <person name="Weinmeier T."/>
            <person name="Rattei T."/>
            <person name="Chu J.S."/>
            <person name="Gimenez G."/>
            <person name="Irimia M."/>
            <person name="Rigden D.J."/>
            <person name="Fitzpatrick D.A."/>
            <person name="Lorenzo-Morales J."/>
            <person name="Bateman A."/>
            <person name="Chiu C.H."/>
            <person name="Tang P."/>
            <person name="Hegemann P."/>
            <person name="Fromm H."/>
            <person name="Raoult D."/>
            <person name="Greub G."/>
            <person name="Miranda-Saavedra D."/>
            <person name="Chen N."/>
            <person name="Nash P."/>
            <person name="Ginger M.L."/>
            <person name="Horn M."/>
            <person name="Schaap P."/>
            <person name="Caler L."/>
            <person name="Loftus B."/>
        </authorList>
    </citation>
    <scope>NUCLEOTIDE SEQUENCE [LARGE SCALE GENOMIC DNA]</scope>
    <source>
        <strain evidence="4 5">Neff</strain>
    </source>
</reference>
<dbReference type="PANTHER" id="PTHR19134:SF449">
    <property type="entry name" value="TYROSINE-PROTEIN PHOSPHATASE 1"/>
    <property type="match status" value="1"/>
</dbReference>
<evidence type="ECO:0000256" key="1">
    <source>
        <dbReference type="SAM" id="MobiDB-lite"/>
    </source>
</evidence>
<feature type="compositionally biased region" description="Basic and acidic residues" evidence="1">
    <location>
        <begin position="116"/>
        <end position="141"/>
    </location>
</feature>
<protein>
    <submittedName>
        <fullName evidence="4">Proteintyrosine phosphatase</fullName>
    </submittedName>
</protein>
<dbReference type="PROSITE" id="PS00383">
    <property type="entry name" value="TYR_PHOSPHATASE_1"/>
    <property type="match status" value="1"/>
</dbReference>
<dbReference type="SUPFAM" id="SSF52799">
    <property type="entry name" value="(Phosphotyrosine protein) phosphatases II"/>
    <property type="match status" value="1"/>
</dbReference>
<dbReference type="Proteomes" id="UP000011083">
    <property type="component" value="Unassembled WGS sequence"/>
</dbReference>
<feature type="compositionally biased region" description="Basic and acidic residues" evidence="1">
    <location>
        <begin position="42"/>
        <end position="81"/>
    </location>
</feature>
<dbReference type="GeneID" id="14919963"/>
<dbReference type="VEuPathDB" id="AmoebaDB:ACA1_031850"/>
<dbReference type="EMBL" id="KB007934">
    <property type="protein sequence ID" value="ELR19161.1"/>
    <property type="molecule type" value="Genomic_DNA"/>
</dbReference>
<dbReference type="InterPro" id="IPR029021">
    <property type="entry name" value="Prot-tyrosine_phosphatase-like"/>
</dbReference>
<name>L8H408_ACACF</name>
<sequence>MKKLAIGGEPKPPNGVAAPTIVVSDAPELAGGVPSPSMKGAGSDRSDDRRKAEKKEKIERERLEKLERKEQKRLEKLEKEHKKSPKGSEIGKEGKDGGGKVVDRFLGSKVAMEKFFKKKVKEREERKEKEKEERERERILAEELSASGDEGGEALKDKKKKKKMNSKISKGYSSEGTSSNDENGGDGRKKKRKTFSTGSGSASSTSSSPSSSYTSPSPSPSTTPDKEKDPMERESEREDEKEETTDSDDSSSSDDSESEEESGQRGLLHPNSGSNIALRQQRRRKKDWTVSQEFRVLALETEEKQKPDFSFALQHKNRGGDTDYINANYIQGEQTQYIAAQAPLPNTFSDFWLMVWEQNTRVIMMLTRLTENDRTKAEIYWPRKGPLGRARGSFSGEDGGWKQYGKMRVSLVKSTIQEGDEDVTIRHFRLRNDEEPDVERQVIQIHFTGWPDFGVPQNTKAFTQLLELMESFNKEPTITGSTESNGPIVLHCSAGLGRTGTLIAAHIAAEKLKLKTVKSKEDIDMKAIVAVLREQRHTKCQYKFLHDLLNDL</sequence>
<feature type="region of interest" description="Disordered" evidence="1">
    <location>
        <begin position="1"/>
        <end position="104"/>
    </location>
</feature>
<dbReference type="KEGG" id="acan:ACA1_031850"/>
<dbReference type="SMART" id="SM00404">
    <property type="entry name" value="PTPc_motif"/>
    <property type="match status" value="1"/>
</dbReference>
<dbReference type="OrthoDB" id="165498at2759"/>
<dbReference type="PROSITE" id="PS50055">
    <property type="entry name" value="TYR_PHOSPHATASE_PTP"/>
    <property type="match status" value="1"/>
</dbReference>
<dbReference type="OMA" id="SSEPLYM"/>
<evidence type="ECO:0000259" key="3">
    <source>
        <dbReference type="PROSITE" id="PS50056"/>
    </source>
</evidence>
<dbReference type="RefSeq" id="XP_004341237.1">
    <property type="nucleotide sequence ID" value="XM_004341189.1"/>
</dbReference>
<dbReference type="InterPro" id="IPR050348">
    <property type="entry name" value="Protein-Tyr_Phosphatase"/>
</dbReference>
<dbReference type="InterPro" id="IPR000387">
    <property type="entry name" value="Tyr_Pase_dom"/>
</dbReference>
<feature type="compositionally biased region" description="Acidic residues" evidence="1">
    <location>
        <begin position="239"/>
        <end position="261"/>
    </location>
</feature>
<keyword evidence="5" id="KW-1185">Reference proteome</keyword>
<dbReference type="STRING" id="1257118.L8H408"/>
<feature type="compositionally biased region" description="Basic and acidic residues" evidence="1">
    <location>
        <begin position="224"/>
        <end position="238"/>
    </location>
</feature>
<dbReference type="PANTHER" id="PTHR19134">
    <property type="entry name" value="RECEPTOR-TYPE TYROSINE-PROTEIN PHOSPHATASE"/>
    <property type="match status" value="1"/>
</dbReference>
<dbReference type="PROSITE" id="PS50056">
    <property type="entry name" value="TYR_PHOSPHATASE_2"/>
    <property type="match status" value="1"/>
</dbReference>
<dbReference type="PRINTS" id="PR00700">
    <property type="entry name" value="PRTYPHPHTASE"/>
</dbReference>
<feature type="compositionally biased region" description="Low complexity" evidence="1">
    <location>
        <begin position="196"/>
        <end position="223"/>
    </location>
</feature>
<dbReference type="Gene3D" id="3.90.190.10">
    <property type="entry name" value="Protein tyrosine phosphatase superfamily"/>
    <property type="match status" value="1"/>
</dbReference>
<dbReference type="Pfam" id="PF00102">
    <property type="entry name" value="Y_phosphatase"/>
    <property type="match status" value="1"/>
</dbReference>
<feature type="region of interest" description="Disordered" evidence="1">
    <location>
        <begin position="116"/>
        <end position="285"/>
    </location>
</feature>
<dbReference type="InterPro" id="IPR003595">
    <property type="entry name" value="Tyr_Pase_cat"/>
</dbReference>